<protein>
    <submittedName>
        <fullName evidence="2">Uncharacterized protein</fullName>
    </submittedName>
</protein>
<proteinExistence type="predicted"/>
<gene>
    <name evidence="2" type="ORF">RRG08_038272</name>
</gene>
<keyword evidence="3" id="KW-1185">Reference proteome</keyword>
<evidence type="ECO:0000313" key="2">
    <source>
        <dbReference type="EMBL" id="KAK3790781.1"/>
    </source>
</evidence>
<evidence type="ECO:0000313" key="3">
    <source>
        <dbReference type="Proteomes" id="UP001283361"/>
    </source>
</evidence>
<sequence>MVGATKTSVGPRRLRGMTRSEPRKKTSDAFGFLLLRSVKDRGMRKLKAYQKGEKKQSSEEAALRLSNYDIKNSSTRTNEGIAIYIIINTASFSLWAMLDLRLLHDLTEAAGGVRTQVPGGDSHRGQSIVSTLNTSDKLDTRTSPYSPERADRTGGLCSDQLDSWTRL</sequence>
<feature type="region of interest" description="Disordered" evidence="1">
    <location>
        <begin position="1"/>
        <end position="24"/>
    </location>
</feature>
<accession>A0AAE1AP85</accession>
<dbReference type="AlphaFoldDB" id="A0AAE1AP85"/>
<reference evidence="2" key="1">
    <citation type="journal article" date="2023" name="G3 (Bethesda)">
        <title>A reference genome for the long-term kleptoplast-retaining sea slug Elysia crispata morphotype clarki.</title>
        <authorList>
            <person name="Eastman K.E."/>
            <person name="Pendleton A.L."/>
            <person name="Shaikh M.A."/>
            <person name="Suttiyut T."/>
            <person name="Ogas R."/>
            <person name="Tomko P."/>
            <person name="Gavelis G."/>
            <person name="Widhalm J.R."/>
            <person name="Wisecaver J.H."/>
        </authorList>
    </citation>
    <scope>NUCLEOTIDE SEQUENCE</scope>
    <source>
        <strain evidence="2">ECLA1</strain>
    </source>
</reference>
<feature type="region of interest" description="Disordered" evidence="1">
    <location>
        <begin position="113"/>
        <end position="167"/>
    </location>
</feature>
<organism evidence="2 3">
    <name type="scientific">Elysia crispata</name>
    <name type="common">lettuce slug</name>
    <dbReference type="NCBI Taxonomy" id="231223"/>
    <lineage>
        <taxon>Eukaryota</taxon>
        <taxon>Metazoa</taxon>
        <taxon>Spiralia</taxon>
        <taxon>Lophotrochozoa</taxon>
        <taxon>Mollusca</taxon>
        <taxon>Gastropoda</taxon>
        <taxon>Heterobranchia</taxon>
        <taxon>Euthyneura</taxon>
        <taxon>Panpulmonata</taxon>
        <taxon>Sacoglossa</taxon>
        <taxon>Placobranchoidea</taxon>
        <taxon>Plakobranchidae</taxon>
        <taxon>Elysia</taxon>
    </lineage>
</organism>
<evidence type="ECO:0000256" key="1">
    <source>
        <dbReference type="SAM" id="MobiDB-lite"/>
    </source>
</evidence>
<feature type="compositionally biased region" description="Polar residues" evidence="1">
    <location>
        <begin position="125"/>
        <end position="145"/>
    </location>
</feature>
<comment type="caution">
    <text evidence="2">The sequence shown here is derived from an EMBL/GenBank/DDBJ whole genome shotgun (WGS) entry which is preliminary data.</text>
</comment>
<dbReference type="EMBL" id="JAWDGP010001519">
    <property type="protein sequence ID" value="KAK3790781.1"/>
    <property type="molecule type" value="Genomic_DNA"/>
</dbReference>
<dbReference type="Proteomes" id="UP001283361">
    <property type="component" value="Unassembled WGS sequence"/>
</dbReference>
<name>A0AAE1AP85_9GAST</name>